<feature type="binding site" evidence="10">
    <location>
        <position position="224"/>
    </location>
    <ligand>
        <name>a divalent metal cation</name>
        <dbReference type="ChEBI" id="CHEBI:60240"/>
    </ligand>
</feature>
<feature type="binding site" evidence="10">
    <location>
        <begin position="346"/>
        <end position="349"/>
    </location>
    <ligand>
        <name>4-CDP-2-C-methyl-D-erythritol 2-phosphate</name>
        <dbReference type="ChEBI" id="CHEBI:57919"/>
    </ligand>
</feature>
<comment type="catalytic activity">
    <reaction evidence="10">
        <text>2-C-methyl-D-erythritol 4-phosphate + CTP + H(+) = 4-CDP-2-C-methyl-D-erythritol + diphosphate</text>
        <dbReference type="Rhea" id="RHEA:13429"/>
        <dbReference type="ChEBI" id="CHEBI:15378"/>
        <dbReference type="ChEBI" id="CHEBI:33019"/>
        <dbReference type="ChEBI" id="CHEBI:37563"/>
        <dbReference type="ChEBI" id="CHEBI:57823"/>
        <dbReference type="ChEBI" id="CHEBI:58262"/>
        <dbReference type="EC" id="2.7.7.60"/>
    </reaction>
</comment>
<protein>
    <recommendedName>
        <fullName evidence="10">Bifunctional enzyme IspD/IspF</fullName>
    </recommendedName>
    <domain>
        <recommendedName>
            <fullName evidence="10">2-C-methyl-D-erythritol 4-phosphate cytidylyltransferase</fullName>
            <ecNumber evidence="10">2.7.7.60</ecNumber>
        </recommendedName>
        <alternativeName>
            <fullName evidence="10">4-diphosphocytidyl-2C-methyl-D-erythritol synthase</fullName>
        </alternativeName>
        <alternativeName>
            <fullName evidence="10">MEP cytidylyltransferase</fullName>
            <shortName evidence="10">MCT</shortName>
        </alternativeName>
    </domain>
    <domain>
        <recommendedName>
            <fullName evidence="10">2-C-methyl-D-erythritol 2,4-cyclodiphosphate synthase</fullName>
            <shortName evidence="10">MECDP-synthase</shortName>
            <shortName evidence="10">MECPP-synthase</shortName>
            <shortName evidence="10">MECPS</shortName>
            <ecNumber evidence="10">4.6.1.12</ecNumber>
        </recommendedName>
    </domain>
</protein>
<evidence type="ECO:0000256" key="9">
    <source>
        <dbReference type="ARBA" id="ARBA00023268"/>
    </source>
</evidence>
<dbReference type="GO" id="GO:0008685">
    <property type="term" value="F:2-C-methyl-D-erythritol 2,4-cyclodiphosphate synthase activity"/>
    <property type="evidence" value="ECO:0007669"/>
    <property type="project" value="UniProtKB-UniRule"/>
</dbReference>
<dbReference type="EC" id="2.7.7.60" evidence="10"/>
<organism evidence="13">
    <name type="scientific">uncultured Campylobacterales bacterium</name>
    <dbReference type="NCBI Taxonomy" id="352960"/>
    <lineage>
        <taxon>Bacteria</taxon>
        <taxon>Pseudomonadati</taxon>
        <taxon>Campylobacterota</taxon>
        <taxon>Epsilonproteobacteria</taxon>
        <taxon>Campylobacterales</taxon>
        <taxon>environmental samples</taxon>
    </lineage>
</organism>
<keyword evidence="7 10" id="KW-0414">Isoprene biosynthesis</keyword>
<keyword evidence="6 10" id="KW-0479">Metal-binding</keyword>
<dbReference type="InterPro" id="IPR020555">
    <property type="entry name" value="MECDP_synthase_CS"/>
</dbReference>
<evidence type="ECO:0000256" key="1">
    <source>
        <dbReference type="ARBA" id="ARBA00000200"/>
    </source>
</evidence>
<proteinExistence type="inferred from homology"/>
<feature type="site" description="Transition state stabilizer" evidence="10">
    <location>
        <position position="248"/>
    </location>
</feature>
<name>A0A6S6SZL3_9BACT</name>
<dbReference type="CDD" id="cd00554">
    <property type="entry name" value="MECDP_synthase"/>
    <property type="match status" value="1"/>
</dbReference>
<dbReference type="InterPro" id="IPR036571">
    <property type="entry name" value="MECDP_synthase_sf"/>
</dbReference>
<dbReference type="EMBL" id="CACVAW010000033">
    <property type="protein sequence ID" value="CAA6808639.1"/>
    <property type="molecule type" value="Genomic_DNA"/>
</dbReference>
<keyword evidence="8 10" id="KW-0456">Lyase</keyword>
<keyword evidence="5 10" id="KW-0548">Nucleotidyltransferase</keyword>
<dbReference type="HAMAP" id="MF_01520">
    <property type="entry name" value="IspDF"/>
    <property type="match status" value="1"/>
</dbReference>
<evidence type="ECO:0000256" key="11">
    <source>
        <dbReference type="RuleBase" id="RU004395"/>
    </source>
</evidence>
<feature type="site" description="Transition state stabilizer" evidence="10">
    <location>
        <position position="23"/>
    </location>
</feature>
<dbReference type="SUPFAM" id="SSF53448">
    <property type="entry name" value="Nucleotide-diphospho-sugar transferases"/>
    <property type="match status" value="1"/>
</dbReference>
<dbReference type="GO" id="GO:0050518">
    <property type="term" value="F:2-C-methyl-D-erythritol 4-phosphate cytidylyltransferase activity"/>
    <property type="evidence" value="ECO:0007669"/>
    <property type="project" value="UniProtKB-UniRule"/>
</dbReference>
<dbReference type="Pfam" id="PF01128">
    <property type="entry name" value="IspD"/>
    <property type="match status" value="1"/>
</dbReference>
<dbReference type="SUPFAM" id="SSF69765">
    <property type="entry name" value="IpsF-like"/>
    <property type="match status" value="1"/>
</dbReference>
<comment type="cofactor">
    <cofactor evidence="2 10">
        <name>a divalent metal cation</name>
        <dbReference type="ChEBI" id="CHEBI:60240"/>
    </cofactor>
</comment>
<evidence type="ECO:0000256" key="4">
    <source>
        <dbReference type="ARBA" id="ARBA00022679"/>
    </source>
</evidence>
<comment type="function">
    <text evidence="10">Bifunctional enzyme that catalyzes the formation of 4-diphosphocytidyl-2-C-methyl-D-erythritol from CTP and 2-C-methyl-D-erythritol 4-phosphate (MEP) (IspD), and catalyzes the conversion of 4-diphosphocytidyl-2-C-methyl-D-erythritol 2-phosphate (CDP-ME2P) to 2-C-methyl-D-erythritol 2,4-cyclodiphosphate (ME-CPP) with a corresponding release of cytidine 5-monophosphate (CMP) (IspF).</text>
</comment>
<dbReference type="GO" id="GO:0046872">
    <property type="term" value="F:metal ion binding"/>
    <property type="evidence" value="ECO:0007669"/>
    <property type="project" value="UniProtKB-KW"/>
</dbReference>
<evidence type="ECO:0000256" key="5">
    <source>
        <dbReference type="ARBA" id="ARBA00022695"/>
    </source>
</evidence>
<dbReference type="InterPro" id="IPR026596">
    <property type="entry name" value="IspD/F"/>
</dbReference>
<dbReference type="GO" id="GO:0016114">
    <property type="term" value="P:terpenoid biosynthetic process"/>
    <property type="evidence" value="ECO:0007669"/>
    <property type="project" value="InterPro"/>
</dbReference>
<dbReference type="NCBIfam" id="NF006899">
    <property type="entry name" value="PRK09382.1"/>
    <property type="match status" value="1"/>
</dbReference>
<dbReference type="InterPro" id="IPR029044">
    <property type="entry name" value="Nucleotide-diphossugar_trans"/>
</dbReference>
<dbReference type="NCBIfam" id="TIGR00151">
    <property type="entry name" value="ispF"/>
    <property type="match status" value="1"/>
</dbReference>
<dbReference type="EC" id="4.6.1.12" evidence="10"/>
<reference evidence="13" key="1">
    <citation type="submission" date="2020-01" db="EMBL/GenBank/DDBJ databases">
        <authorList>
            <person name="Meier V. D."/>
            <person name="Meier V D."/>
        </authorList>
    </citation>
    <scope>NUCLEOTIDE SEQUENCE</scope>
    <source>
        <strain evidence="13">HLG_WM_MAG_12</strain>
    </source>
</reference>
<dbReference type="PANTHER" id="PTHR43181:SF1">
    <property type="entry name" value="2-C-METHYL-D-ERYTHRITOL 2,4-CYCLODIPHOSPHATE SYNTHASE, CHLOROPLASTIC"/>
    <property type="match status" value="1"/>
</dbReference>
<dbReference type="PROSITE" id="PS01350">
    <property type="entry name" value="ISPF"/>
    <property type="match status" value="1"/>
</dbReference>
<evidence type="ECO:0000259" key="12">
    <source>
        <dbReference type="Pfam" id="PF02542"/>
    </source>
</evidence>
<feature type="region of interest" description="2-C-methyl-D-erythritol 4-phosphate cytidylyltransferase" evidence="10">
    <location>
        <begin position="1"/>
        <end position="215"/>
    </location>
</feature>
<comment type="pathway">
    <text evidence="10">Isoprenoid biosynthesis; isopentenyl diphosphate biosynthesis via DXP pathway; isopentenyl diphosphate from 1-deoxy-D-xylulose 5-phosphate: step 2/6.</text>
</comment>
<comment type="caution">
    <text evidence="10">Lacks conserved residue(s) required for the propagation of feature annotation.</text>
</comment>
<evidence type="ECO:0000256" key="2">
    <source>
        <dbReference type="ARBA" id="ARBA00001968"/>
    </source>
</evidence>
<feature type="binding site" evidence="10">
    <location>
        <begin position="270"/>
        <end position="272"/>
    </location>
    <ligand>
        <name>4-CDP-2-C-methyl-D-erythritol 2-phosphate</name>
        <dbReference type="ChEBI" id="CHEBI:57919"/>
    </ligand>
</feature>
<comment type="catalytic activity">
    <reaction evidence="1 10 11">
        <text>4-CDP-2-C-methyl-D-erythritol 2-phosphate = 2-C-methyl-D-erythritol 2,4-cyclic diphosphate + CMP</text>
        <dbReference type="Rhea" id="RHEA:23864"/>
        <dbReference type="ChEBI" id="CHEBI:57919"/>
        <dbReference type="ChEBI" id="CHEBI:58483"/>
        <dbReference type="ChEBI" id="CHEBI:60377"/>
        <dbReference type="EC" id="4.6.1.12"/>
    </reaction>
</comment>
<evidence type="ECO:0000256" key="3">
    <source>
        <dbReference type="ARBA" id="ARBA00004709"/>
    </source>
</evidence>
<feature type="binding site" evidence="10">
    <location>
        <begin position="222"/>
        <end position="224"/>
    </location>
    <ligand>
        <name>4-CDP-2-C-methyl-D-erythritol 2-phosphate</name>
        <dbReference type="ChEBI" id="CHEBI:57919"/>
    </ligand>
</feature>
<dbReference type="UniPathway" id="UPA00056">
    <property type="reaction ID" value="UER00093"/>
</dbReference>
<feature type="site" description="Positions MEP for the nucleophilic attack" evidence="10">
    <location>
        <position position="196"/>
    </location>
</feature>
<keyword evidence="4 10" id="KW-0808">Transferase</keyword>
<accession>A0A6S6SZL3</accession>
<dbReference type="Gene3D" id="3.30.1330.50">
    <property type="entry name" value="2-C-methyl-D-erythritol 2,4-cyclodiphosphate synthase"/>
    <property type="match status" value="1"/>
</dbReference>
<comment type="similarity">
    <text evidence="10">In the C-terminal section; belongs to the IspF family.</text>
</comment>
<dbReference type="AlphaFoldDB" id="A0A6S6SZL3"/>
<evidence type="ECO:0000256" key="6">
    <source>
        <dbReference type="ARBA" id="ARBA00022723"/>
    </source>
</evidence>
<dbReference type="Gene3D" id="3.90.550.10">
    <property type="entry name" value="Spore Coat Polysaccharide Biosynthesis Protein SpsA, Chain A"/>
    <property type="match status" value="1"/>
</dbReference>
<comment type="similarity">
    <text evidence="10">In the N-terminal section; belongs to the IspD/TarI cytidylyltransferase family. IspD subfamily.</text>
</comment>
<feature type="site" description="Transition state stabilizer" evidence="10">
    <location>
        <position position="15"/>
    </location>
</feature>
<feature type="site" description="Positions MEP for the nucleophilic attack" evidence="10">
    <location>
        <position position="144"/>
    </location>
</feature>
<dbReference type="PANTHER" id="PTHR43181">
    <property type="entry name" value="2-C-METHYL-D-ERYTHRITOL 2,4-CYCLODIPHOSPHATE SYNTHASE, CHLOROPLASTIC"/>
    <property type="match status" value="1"/>
</dbReference>
<evidence type="ECO:0000313" key="13">
    <source>
        <dbReference type="EMBL" id="CAA6808639.1"/>
    </source>
</evidence>
<comment type="pathway">
    <text evidence="3 10">Isoprenoid biosynthesis; isopentenyl diphosphate biosynthesis via DXP pathway; isopentenyl diphosphate from 1-deoxy-D-xylulose 5-phosphate: step 4/6.</text>
</comment>
<sequence length="378" mass="42513">MKTSLVLLGAGKSTRFGLKNIKKQWIRVGDDPLFIYVYKQFIQIHDFIDIIITVDEIDFEYVKSNYGDYNITFVKGSDTRQNSIKNAIENITSEYVLISDIARCNIDTIVVQNILSYTNKNIDCVVPYLTVNDTVVFQDKTIDRNQIKLIQTPQLSCTKTLKKATATNKEYTDDRGAISQISQNIEYVNGSEISLKLTTKRDLKKLNLDHPNNKVFVGHGYDIHRTKEGSEIILGGIKIPASFALLAHSDGDVLIHSVIDALLGSIGASDIGELFPDTDNKYKNIDSTELLKLVIDFFYSVGYKINNIDISVLAQSPKLKRYKNQIKQNLAKLLSVKLNSINIKATTHEKLDAIGENRAIAVHSIVSVSFFDWQNAKN</sequence>
<feature type="binding site" evidence="10">
    <location>
        <begin position="248"/>
        <end position="249"/>
    </location>
    <ligand>
        <name>4-CDP-2-C-methyl-D-erythritol 2-phosphate</name>
        <dbReference type="ChEBI" id="CHEBI:57919"/>
    </ligand>
</feature>
<feature type="binding site" evidence="10">
    <location>
        <position position="222"/>
    </location>
    <ligand>
        <name>a divalent metal cation</name>
        <dbReference type="ChEBI" id="CHEBI:60240"/>
    </ligand>
</feature>
<dbReference type="InterPro" id="IPR003526">
    <property type="entry name" value="MECDP_synthase"/>
</dbReference>
<evidence type="ECO:0000256" key="10">
    <source>
        <dbReference type="HAMAP-Rule" id="MF_01520"/>
    </source>
</evidence>
<evidence type="ECO:0000256" key="7">
    <source>
        <dbReference type="ARBA" id="ARBA00023229"/>
    </source>
</evidence>
<feature type="binding site" evidence="10">
    <location>
        <begin position="275"/>
        <end position="279"/>
    </location>
    <ligand>
        <name>4-CDP-2-C-methyl-D-erythritol 2-phosphate</name>
        <dbReference type="ChEBI" id="CHEBI:57919"/>
    </ligand>
</feature>
<feature type="domain" description="2-C-methyl-D-erythritol 2,4-cyclodiphosphate synthase" evidence="12">
    <location>
        <begin position="217"/>
        <end position="368"/>
    </location>
</feature>
<dbReference type="GO" id="GO:0019288">
    <property type="term" value="P:isopentenyl diphosphate biosynthetic process, methylerythritol 4-phosphate pathway"/>
    <property type="evidence" value="ECO:0007669"/>
    <property type="project" value="UniProtKB-UniRule"/>
</dbReference>
<dbReference type="HAMAP" id="MF_00107">
    <property type="entry name" value="IspF"/>
    <property type="match status" value="1"/>
</dbReference>
<feature type="binding site" evidence="10">
    <location>
        <position position="256"/>
    </location>
    <ligand>
        <name>a divalent metal cation</name>
        <dbReference type="ChEBI" id="CHEBI:60240"/>
    </ligand>
</feature>
<dbReference type="InterPro" id="IPR034683">
    <property type="entry name" value="IspD/TarI"/>
</dbReference>
<keyword evidence="9 10" id="KW-0511">Multifunctional enzyme</keyword>
<evidence type="ECO:0000256" key="8">
    <source>
        <dbReference type="ARBA" id="ARBA00023239"/>
    </source>
</evidence>
<feature type="region of interest" description="2-C-methyl-D-erythritol 2,4-cyclodiphosphate synthase" evidence="10">
    <location>
        <begin position="216"/>
        <end position="378"/>
    </location>
</feature>
<gene>
    <name evidence="10" type="primary">ispDF</name>
    <name evidence="13" type="ORF">HELGO_WM16513</name>
</gene>
<feature type="site" description="Transition state stabilizer" evidence="10">
    <location>
        <position position="347"/>
    </location>
</feature>
<comment type="similarity">
    <text evidence="11">Belongs to the IspF family.</text>
</comment>
<dbReference type="Pfam" id="PF02542">
    <property type="entry name" value="YgbB"/>
    <property type="match status" value="1"/>
</dbReference>